<reference evidence="4 5" key="3">
    <citation type="submission" date="2019-11" db="EMBL/GenBank/DDBJ databases">
        <title>A de novo genome assembly of a pear dwarfing rootstock.</title>
        <authorList>
            <person name="Wang F."/>
            <person name="Wang J."/>
            <person name="Li S."/>
            <person name="Zhang Y."/>
            <person name="Fang M."/>
            <person name="Ma L."/>
            <person name="Zhao Y."/>
            <person name="Jiang S."/>
        </authorList>
    </citation>
    <scope>NUCLEOTIDE SEQUENCE [LARGE SCALE GENOMIC DNA]</scope>
    <source>
        <strain evidence="4">S2</strain>
        <tissue evidence="4">Leaf</tissue>
    </source>
</reference>
<keyword evidence="2 3" id="KW-0732">Signal</keyword>
<name>A0A5N5FSY0_9ROSA</name>
<reference evidence="4 5" key="1">
    <citation type="submission" date="2019-09" db="EMBL/GenBank/DDBJ databases">
        <authorList>
            <person name="Ou C."/>
        </authorList>
    </citation>
    <scope>NUCLEOTIDE SEQUENCE [LARGE SCALE GENOMIC DNA]</scope>
    <source>
        <strain evidence="4">S2</strain>
        <tissue evidence="4">Leaf</tissue>
    </source>
</reference>
<evidence type="ECO:0000313" key="4">
    <source>
        <dbReference type="EMBL" id="KAB2606007.1"/>
    </source>
</evidence>
<feature type="chain" id="PRO_5024419354" description="Stigma-specific STIG1-like protein 1" evidence="3">
    <location>
        <begin position="24"/>
        <end position="157"/>
    </location>
</feature>
<evidence type="ECO:0008006" key="6">
    <source>
        <dbReference type="Google" id="ProtNLM"/>
    </source>
</evidence>
<dbReference type="EMBL" id="SMOL01000559">
    <property type="protein sequence ID" value="KAB2606007.1"/>
    <property type="molecule type" value="Genomic_DNA"/>
</dbReference>
<reference evidence="5" key="2">
    <citation type="submission" date="2019-10" db="EMBL/GenBank/DDBJ databases">
        <title>A de novo genome assembly of a pear dwarfing rootstock.</title>
        <authorList>
            <person name="Wang F."/>
            <person name="Wang J."/>
            <person name="Li S."/>
            <person name="Zhang Y."/>
            <person name="Fang M."/>
            <person name="Ma L."/>
            <person name="Zhao Y."/>
            <person name="Jiang S."/>
        </authorList>
    </citation>
    <scope>NUCLEOTIDE SEQUENCE [LARGE SCALE GENOMIC DNA]</scope>
</reference>
<evidence type="ECO:0000256" key="1">
    <source>
        <dbReference type="ARBA" id="ARBA00006010"/>
    </source>
</evidence>
<keyword evidence="5" id="KW-1185">Reference proteome</keyword>
<dbReference type="PANTHER" id="PTHR33227:SF15">
    <property type="entry name" value="STIGMA-SPECIFIC STIG1-LIKE PROTEIN 1"/>
    <property type="match status" value="1"/>
</dbReference>
<dbReference type="Proteomes" id="UP000327157">
    <property type="component" value="Chromosome 11"/>
</dbReference>
<evidence type="ECO:0000256" key="2">
    <source>
        <dbReference type="ARBA" id="ARBA00022729"/>
    </source>
</evidence>
<organism evidence="4 5">
    <name type="scientific">Pyrus ussuriensis x Pyrus communis</name>
    <dbReference type="NCBI Taxonomy" id="2448454"/>
    <lineage>
        <taxon>Eukaryota</taxon>
        <taxon>Viridiplantae</taxon>
        <taxon>Streptophyta</taxon>
        <taxon>Embryophyta</taxon>
        <taxon>Tracheophyta</taxon>
        <taxon>Spermatophyta</taxon>
        <taxon>Magnoliopsida</taxon>
        <taxon>eudicotyledons</taxon>
        <taxon>Gunneridae</taxon>
        <taxon>Pentapetalae</taxon>
        <taxon>rosids</taxon>
        <taxon>fabids</taxon>
        <taxon>Rosales</taxon>
        <taxon>Rosaceae</taxon>
        <taxon>Amygdaloideae</taxon>
        <taxon>Maleae</taxon>
        <taxon>Pyrus</taxon>
    </lineage>
</organism>
<dbReference type="AlphaFoldDB" id="A0A5N5FSY0"/>
<feature type="signal peptide" evidence="3">
    <location>
        <begin position="1"/>
        <end position="23"/>
    </location>
</feature>
<comment type="caution">
    <text evidence="4">The sequence shown here is derived from an EMBL/GenBank/DDBJ whole genome shotgun (WGS) entry which is preliminary data.</text>
</comment>
<dbReference type="InterPro" id="IPR006969">
    <property type="entry name" value="Stig-like"/>
</dbReference>
<protein>
    <recommendedName>
        <fullName evidence="6">Stigma-specific STIG1-like protein 1</fullName>
    </recommendedName>
</protein>
<dbReference type="Pfam" id="PF04885">
    <property type="entry name" value="Stig1"/>
    <property type="match status" value="1"/>
</dbReference>
<evidence type="ECO:0000313" key="5">
    <source>
        <dbReference type="Proteomes" id="UP000327157"/>
    </source>
</evidence>
<comment type="similarity">
    <text evidence="1">Belongs to the STIG1 family.</text>
</comment>
<sequence length="157" mass="17718">MKLYIHCFFISILLLSHVLSVESNEVQSQQYYEVATNDEFSNSLVNKTESQPSSMLHGNACFLLQKHQVRLTCNKFPRICHAKGSPGPYCCKKKCVNVFTDRANCGRCGKKCKYNEICCKGKCVNPSFHRRHCGGCNNRCKDGGFCAFGLCNYACYV</sequence>
<accession>A0A5N5FSY0</accession>
<dbReference type="OrthoDB" id="1163852at2759"/>
<gene>
    <name evidence="4" type="ORF">D8674_005724</name>
</gene>
<evidence type="ECO:0000256" key="3">
    <source>
        <dbReference type="SAM" id="SignalP"/>
    </source>
</evidence>
<dbReference type="PANTHER" id="PTHR33227">
    <property type="entry name" value="STIGMA-SPECIFIC STIG1-LIKE PROTEIN 3"/>
    <property type="match status" value="1"/>
</dbReference>
<proteinExistence type="inferred from homology"/>